<keyword evidence="2" id="KW-1185">Reference proteome</keyword>
<proteinExistence type="predicted"/>
<evidence type="ECO:0000313" key="2">
    <source>
        <dbReference type="Proteomes" id="UP000681794"/>
    </source>
</evidence>
<reference evidence="1" key="1">
    <citation type="submission" date="2021-06" db="EMBL/GenBank/DDBJ databases">
        <authorList>
            <person name="Ellington A.J."/>
            <person name="Bryan N.C."/>
            <person name="Christner B.C."/>
            <person name="Reisch C.R."/>
        </authorList>
    </citation>
    <scope>NUCLEOTIDE SEQUENCE</scope>
    <source>
        <strain evidence="1">L6-1</strain>
    </source>
</reference>
<protein>
    <submittedName>
        <fullName evidence="1">Beta-lactamase family protein</fullName>
    </submittedName>
</protein>
<gene>
    <name evidence="1" type="ORF">KM842_00310</name>
</gene>
<sequence>MSARLRTAGGVVSSLVACFLVASCATAPRASVVPPDGGLHSELTTADADAWLDGLVPAALEREGIVGATVAVVSDGEVVTERGWGWSDLGDGRSERRPVDPERTLFRIGSVSKVVTATVVMSLVEEGVLDLDEPVQDSIDVTLPRSFDRPVTLRHLLTHTAGFEDELTGVIAGPGEGPTSLRDAVAVDPPEQIFEPGTTPAYSNWSNGVAAYVAEQVTGRPWAELVQERVFDPAGMTSATLDQPLTADDDAVVSGGWDAAGGAAVPFEIVSPAPAGAVSATASDMSAFMLAQLGHADDVLAPETLAEMHAPALGRDDLGGLATGPRMTLGLFEEDRNGHRVLGHGGDLTAFHAQMDIWPDDDAGIYVSLNSTGARGDATTAVREALVQGFADRWFPADTAAATAVTATATAAEHADALVGSYQVSRRAETTFVRLFYALSAVDVSRGRGDSVSISALTDTSGAPVEFVEVEPWVWQEVDGDRRVAVDQVDGAVQAVGLNPAFTLQPMPTTRQVLPLVLLASLAVLLLALVGTVVAVARRLWSGRRPVGSLPSRVETIGRVGVIVSLVALVAAGVLWASVASALLDDAGPPAAFVVRSAQVLTAVTVAGVVPATVVLLWRARRTPAARAAGGGAPPRLRQVVAVTGHALLVLAFAGLGYAAVTGGLLLPDISY</sequence>
<accession>A0ACD1E4M9</accession>
<name>A0ACD1E4M9_9MICO</name>
<organism evidence="1 2">
    <name type="scientific">Curtobacterium aetherium</name>
    <dbReference type="NCBI Taxonomy" id="2841594"/>
    <lineage>
        <taxon>Bacteria</taxon>
        <taxon>Bacillati</taxon>
        <taxon>Actinomycetota</taxon>
        <taxon>Actinomycetes</taxon>
        <taxon>Micrococcales</taxon>
        <taxon>Microbacteriaceae</taxon>
        <taxon>Curtobacterium</taxon>
    </lineage>
</organism>
<dbReference type="EMBL" id="CP076544">
    <property type="protein sequence ID" value="QWS33706.1"/>
    <property type="molecule type" value="Genomic_DNA"/>
</dbReference>
<evidence type="ECO:0000313" key="1">
    <source>
        <dbReference type="EMBL" id="QWS33706.1"/>
    </source>
</evidence>
<dbReference type="Proteomes" id="UP000681794">
    <property type="component" value="Chromosome"/>
</dbReference>